<dbReference type="AlphaFoldDB" id="A0A931B5W4"/>
<evidence type="ECO:0008006" key="4">
    <source>
        <dbReference type="Google" id="ProtNLM"/>
    </source>
</evidence>
<proteinExistence type="predicted"/>
<keyword evidence="1" id="KW-0472">Membrane</keyword>
<feature type="transmembrane region" description="Helical" evidence="1">
    <location>
        <begin position="182"/>
        <end position="210"/>
    </location>
</feature>
<accession>A0A931B5W4</accession>
<name>A0A931B5W4_9ACTN</name>
<dbReference type="EMBL" id="JADPRT010000009">
    <property type="protein sequence ID" value="MBF9070828.1"/>
    <property type="molecule type" value="Genomic_DNA"/>
</dbReference>
<feature type="transmembrane region" description="Helical" evidence="1">
    <location>
        <begin position="16"/>
        <end position="36"/>
    </location>
</feature>
<reference evidence="2" key="1">
    <citation type="submission" date="2020-11" db="EMBL/GenBank/DDBJ databases">
        <title>Isolation and identification of active actinomycetes.</title>
        <authorList>
            <person name="Yu B."/>
        </authorList>
    </citation>
    <scope>NUCLEOTIDE SEQUENCE</scope>
    <source>
        <strain evidence="2">NEAU-YB345</strain>
    </source>
</reference>
<protein>
    <recommendedName>
        <fullName evidence="4">Integral membrane protein</fullName>
    </recommendedName>
</protein>
<keyword evidence="1" id="KW-1133">Transmembrane helix</keyword>
<feature type="transmembrane region" description="Helical" evidence="1">
    <location>
        <begin position="42"/>
        <end position="63"/>
    </location>
</feature>
<sequence length="282" mass="28276">MTAFRAPRAASLDLRLLRALPFATVCVLVSALGHALAGGGPVPLPTLLVGLVLVLLAGTALAGRERSLPAIASALAVGELGLHALFHLCAGASGMAGMSGMPGMSGMTGMAGMSGMPGMSGTGGGTPSALLQLAARLLCGPGPDGSLALPPGTTASQIVSQAGIDPHLYLASISTAPAAHGVGAFCAMLGLSPLMVLGHLLAALVAGWWLRGGEAAVWRLLGLALAPLGQLLRMALALLAGLTTTGALRPVRRWSADAWRLPAHALLRHQLVRRGPPRALLA</sequence>
<evidence type="ECO:0000313" key="2">
    <source>
        <dbReference type="EMBL" id="MBF9070828.1"/>
    </source>
</evidence>
<comment type="caution">
    <text evidence="2">The sequence shown here is derived from an EMBL/GenBank/DDBJ whole genome shotgun (WGS) entry which is preliminary data.</text>
</comment>
<dbReference type="RefSeq" id="WP_196195980.1">
    <property type="nucleotide sequence ID" value="NZ_JADPRT010000009.1"/>
</dbReference>
<feature type="transmembrane region" description="Helical" evidence="1">
    <location>
        <begin position="216"/>
        <end position="243"/>
    </location>
</feature>
<keyword evidence="3" id="KW-1185">Reference proteome</keyword>
<organism evidence="2 3">
    <name type="scientific">Streptacidiphilus fuscans</name>
    <dbReference type="NCBI Taxonomy" id="2789292"/>
    <lineage>
        <taxon>Bacteria</taxon>
        <taxon>Bacillati</taxon>
        <taxon>Actinomycetota</taxon>
        <taxon>Actinomycetes</taxon>
        <taxon>Kitasatosporales</taxon>
        <taxon>Streptomycetaceae</taxon>
        <taxon>Streptacidiphilus</taxon>
    </lineage>
</organism>
<keyword evidence="1" id="KW-0812">Transmembrane</keyword>
<gene>
    <name evidence="2" type="ORF">I2501_22700</name>
</gene>
<evidence type="ECO:0000256" key="1">
    <source>
        <dbReference type="SAM" id="Phobius"/>
    </source>
</evidence>
<dbReference type="Proteomes" id="UP000657385">
    <property type="component" value="Unassembled WGS sequence"/>
</dbReference>
<evidence type="ECO:0000313" key="3">
    <source>
        <dbReference type="Proteomes" id="UP000657385"/>
    </source>
</evidence>